<keyword evidence="2" id="KW-1185">Reference proteome</keyword>
<organism evidence="1 2">
    <name type="scientific">Kutzneria viridogrisea</name>
    <dbReference type="NCBI Taxonomy" id="47990"/>
    <lineage>
        <taxon>Bacteria</taxon>
        <taxon>Bacillati</taxon>
        <taxon>Actinomycetota</taxon>
        <taxon>Actinomycetes</taxon>
        <taxon>Pseudonocardiales</taxon>
        <taxon>Pseudonocardiaceae</taxon>
        <taxon>Kutzneria</taxon>
    </lineage>
</organism>
<evidence type="ECO:0000313" key="2">
    <source>
        <dbReference type="Proteomes" id="UP000517916"/>
    </source>
</evidence>
<name>A0ABR6BYH4_9PSEU</name>
<protein>
    <submittedName>
        <fullName evidence="1">Uncharacterized protein</fullName>
    </submittedName>
</protein>
<gene>
    <name evidence="1" type="ORF">BC739_009219</name>
</gene>
<proteinExistence type="predicted"/>
<comment type="caution">
    <text evidence="1">The sequence shown here is derived from an EMBL/GenBank/DDBJ whole genome shotgun (WGS) entry which is preliminary data.</text>
</comment>
<dbReference type="EMBL" id="JACJID010000010">
    <property type="protein sequence ID" value="MBA8931960.1"/>
    <property type="molecule type" value="Genomic_DNA"/>
</dbReference>
<accession>A0ABR6BYH4</accession>
<sequence>MNVPFETLNVSNGTFMTCWCARDDRVGPVLDRILDGVFGGWLSSRVAASRPDNVVTVAEGNTLGCVEHWGC</sequence>
<reference evidence="1 2" key="1">
    <citation type="submission" date="2020-08" db="EMBL/GenBank/DDBJ databases">
        <title>Genomic Encyclopedia of Archaeal and Bacterial Type Strains, Phase II (KMG-II): from individual species to whole genera.</title>
        <authorList>
            <person name="Goeker M."/>
        </authorList>
    </citation>
    <scope>NUCLEOTIDE SEQUENCE [LARGE SCALE GENOMIC DNA]</scope>
    <source>
        <strain evidence="1 2">DSM 43850</strain>
    </source>
</reference>
<evidence type="ECO:0000313" key="1">
    <source>
        <dbReference type="EMBL" id="MBA8931960.1"/>
    </source>
</evidence>
<dbReference type="Proteomes" id="UP000517916">
    <property type="component" value="Unassembled WGS sequence"/>
</dbReference>
<dbReference type="RefSeq" id="WP_148309518.1">
    <property type="nucleotide sequence ID" value="NZ_BAAABQ010000027.1"/>
</dbReference>